<dbReference type="PANTHER" id="PTHR43808:SF9">
    <property type="entry name" value="BLL0789 PROTEIN"/>
    <property type="match status" value="1"/>
</dbReference>
<dbReference type="PIRSF" id="PIRSF037238">
    <property type="entry name" value="Carboxypeptidase_G2"/>
    <property type="match status" value="1"/>
</dbReference>
<keyword evidence="5" id="KW-1185">Reference proteome</keyword>
<dbReference type="SUPFAM" id="SSF55031">
    <property type="entry name" value="Bacterial exopeptidase dimerisation domain"/>
    <property type="match status" value="1"/>
</dbReference>
<gene>
    <name evidence="4" type="ORF">ACFORF_05460</name>
</gene>
<dbReference type="Gene3D" id="3.40.630.10">
    <property type="entry name" value="Zn peptidases"/>
    <property type="match status" value="1"/>
</dbReference>
<organism evidence="4 5">
    <name type="scientific">Streptococcus caprae</name>
    <dbReference type="NCBI Taxonomy" id="1640501"/>
    <lineage>
        <taxon>Bacteria</taxon>
        <taxon>Bacillati</taxon>
        <taxon>Bacillota</taxon>
        <taxon>Bacilli</taxon>
        <taxon>Lactobacillales</taxon>
        <taxon>Streptococcaceae</taxon>
        <taxon>Streptococcus</taxon>
    </lineage>
</organism>
<feature type="domain" description="Peptidase M20 dimerisation" evidence="3">
    <location>
        <begin position="185"/>
        <end position="285"/>
    </location>
</feature>
<keyword evidence="2" id="KW-0378">Hydrolase</keyword>
<proteinExistence type="predicted"/>
<dbReference type="InterPro" id="IPR036264">
    <property type="entry name" value="Bact_exopeptidase_dim_dom"/>
</dbReference>
<dbReference type="Proteomes" id="UP001595807">
    <property type="component" value="Unassembled WGS sequence"/>
</dbReference>
<sequence>MEIAELKHFIDAQEPAMLALTERLINIDSGTRDAQGIRQVHDVLVEFFDQHGLEHYTIETTSENPVLVVTLNSESTAAPIIFIGHTDTVFPKGTVAQNPFRIDEAGMMHGPGIVDMKTGDVIGIFTLLALREAGYTTRPIKFILVSDEENLHMFSNTGDVIRQEAKDGLYALNFETGYLDDGLVVGRKGGGIVDIEVKGIAAHSGHDPEKGRSAILELAHKIIAIEGLNDLARGKLLNCGKSEGGTGENIIPDTAKVSIGIRFDSPKMRDEILAELEQITQTHTVADVQATLSVRMLIEAMETTTEVMDLYQHIEETAREIGYGEVKPIRVGGASDSGILVSEGIPTVCALGAKGSGPHTMYEIASVVSLTSRTFLNTMTVLRMEEKLNVNEQSGF</sequence>
<dbReference type="EMBL" id="JBHRZV010000039">
    <property type="protein sequence ID" value="MFC3928036.1"/>
    <property type="molecule type" value="Genomic_DNA"/>
</dbReference>
<evidence type="ECO:0000313" key="4">
    <source>
        <dbReference type="EMBL" id="MFC3928036.1"/>
    </source>
</evidence>
<reference evidence="5" key="1">
    <citation type="journal article" date="2019" name="Int. J. Syst. Evol. Microbiol.">
        <title>The Global Catalogue of Microorganisms (GCM) 10K type strain sequencing project: providing services to taxonomists for standard genome sequencing and annotation.</title>
        <authorList>
            <consortium name="The Broad Institute Genomics Platform"/>
            <consortium name="The Broad Institute Genome Sequencing Center for Infectious Disease"/>
            <person name="Wu L."/>
            <person name="Ma J."/>
        </authorList>
    </citation>
    <scope>NUCLEOTIDE SEQUENCE [LARGE SCALE GENOMIC DNA]</scope>
    <source>
        <strain evidence="5">CCUG 67170</strain>
    </source>
</reference>
<dbReference type="InterPro" id="IPR011650">
    <property type="entry name" value="Peptidase_M20_dimer"/>
</dbReference>
<dbReference type="InterPro" id="IPR002933">
    <property type="entry name" value="Peptidase_M20"/>
</dbReference>
<keyword evidence="1" id="KW-0479">Metal-binding</keyword>
<comment type="caution">
    <text evidence="4">The sequence shown here is derived from an EMBL/GenBank/DDBJ whole genome shotgun (WGS) entry which is preliminary data.</text>
</comment>
<dbReference type="Pfam" id="PF07687">
    <property type="entry name" value="M20_dimer"/>
    <property type="match status" value="1"/>
</dbReference>
<dbReference type="PANTHER" id="PTHR43808">
    <property type="entry name" value="ACETYLORNITHINE DEACETYLASE"/>
    <property type="match status" value="1"/>
</dbReference>
<evidence type="ECO:0000259" key="3">
    <source>
        <dbReference type="Pfam" id="PF07687"/>
    </source>
</evidence>
<name>A0ABV8CV80_9STRE</name>
<evidence type="ECO:0000313" key="5">
    <source>
        <dbReference type="Proteomes" id="UP001595807"/>
    </source>
</evidence>
<protein>
    <submittedName>
        <fullName evidence="4">M20/M25/M40 family metallo-hydrolase</fullName>
    </submittedName>
</protein>
<evidence type="ECO:0000256" key="2">
    <source>
        <dbReference type="ARBA" id="ARBA00022801"/>
    </source>
</evidence>
<dbReference type="SUPFAM" id="SSF53187">
    <property type="entry name" value="Zn-dependent exopeptidases"/>
    <property type="match status" value="1"/>
</dbReference>
<evidence type="ECO:0000256" key="1">
    <source>
        <dbReference type="ARBA" id="ARBA00022723"/>
    </source>
</evidence>
<dbReference type="Gene3D" id="3.30.70.360">
    <property type="match status" value="1"/>
</dbReference>
<accession>A0ABV8CV80</accession>
<dbReference type="RefSeq" id="WP_380426220.1">
    <property type="nucleotide sequence ID" value="NZ_JBHRZV010000039.1"/>
</dbReference>
<dbReference type="InterPro" id="IPR017150">
    <property type="entry name" value="Pept_M20_glutamate_carboxypep"/>
</dbReference>
<dbReference type="Pfam" id="PF01546">
    <property type="entry name" value="Peptidase_M20"/>
    <property type="match status" value="1"/>
</dbReference>
<dbReference type="InterPro" id="IPR050072">
    <property type="entry name" value="Peptidase_M20A"/>
</dbReference>